<evidence type="ECO:0000313" key="1">
    <source>
        <dbReference type="EMBL" id="KAJ0182964.1"/>
    </source>
</evidence>
<sequence length="510" mass="58672">MGFLEERVLTDVPLIPEFFKGKTIFITGGSGFIGKVLIEKLLYSCTDLDRVYLLLRSKKGVNPEARLSEVYETHCFDRLRKEKPGVFQSKVFAVNGDVSEFGLGLSEEDRALLVNRVHIIFHVAASVRFDDPLPYSAKLNLRGTKEMVELAKDVRDLLVFVHVSTSYSNTNRETIEEVMYPPLADWRETLEICDAIDLHTLRVLTPMYVGEMPNTYTFTKQLAEHVIYENRGKLPLVIVRPSIVISSYIEPFPGWIENFNGPVGICVACGKGILRSIYTKPDLICDFMPVDICVKHIIATAWIRGTKQLDPTDDVEIYNCCAGKLNHVSMKDIIDKAHEISKEVPLDNMLWSVGGRVTTSSISHYIRVLVQHALPAVFIDTILWAFGKKPMLLKIQRRIYIANLALQYFLLQQWTFENKNFIAVRTAIKEKDKKDFYYEVENVDPDEYFLNSCKGGKKYLLKEADESLKSAKAHYLRMFILDKTLQVIFYTYVLYWLWKIVECYLGQYIF</sequence>
<dbReference type="Proteomes" id="UP000824533">
    <property type="component" value="Linkage Group LG02"/>
</dbReference>
<evidence type="ECO:0000313" key="2">
    <source>
        <dbReference type="Proteomes" id="UP000824533"/>
    </source>
</evidence>
<comment type="caution">
    <text evidence="1">The sequence shown here is derived from an EMBL/GenBank/DDBJ whole genome shotgun (WGS) entry which is preliminary data.</text>
</comment>
<dbReference type="EMBL" id="CM034388">
    <property type="protein sequence ID" value="KAJ0182964.1"/>
    <property type="molecule type" value="Genomic_DNA"/>
</dbReference>
<name>A0ACC1DGS4_9NEOP</name>
<proteinExistence type="predicted"/>
<organism evidence="1 2">
    <name type="scientific">Dendrolimus kikuchii</name>
    <dbReference type="NCBI Taxonomy" id="765133"/>
    <lineage>
        <taxon>Eukaryota</taxon>
        <taxon>Metazoa</taxon>
        <taxon>Ecdysozoa</taxon>
        <taxon>Arthropoda</taxon>
        <taxon>Hexapoda</taxon>
        <taxon>Insecta</taxon>
        <taxon>Pterygota</taxon>
        <taxon>Neoptera</taxon>
        <taxon>Endopterygota</taxon>
        <taxon>Lepidoptera</taxon>
        <taxon>Glossata</taxon>
        <taxon>Ditrysia</taxon>
        <taxon>Bombycoidea</taxon>
        <taxon>Lasiocampidae</taxon>
        <taxon>Dendrolimus</taxon>
    </lineage>
</organism>
<accession>A0ACC1DGS4</accession>
<reference evidence="1 2" key="1">
    <citation type="journal article" date="2021" name="Front. Genet.">
        <title>Chromosome-Level Genome Assembly Reveals Significant Gene Expansion in the Toll and IMD Signaling Pathways of Dendrolimus kikuchii.</title>
        <authorList>
            <person name="Zhou J."/>
            <person name="Wu P."/>
            <person name="Xiong Z."/>
            <person name="Liu N."/>
            <person name="Zhao N."/>
            <person name="Ji M."/>
            <person name="Qiu Y."/>
            <person name="Yang B."/>
        </authorList>
    </citation>
    <scope>NUCLEOTIDE SEQUENCE [LARGE SCALE GENOMIC DNA]</scope>
    <source>
        <strain evidence="1">Ann1</strain>
    </source>
</reference>
<keyword evidence="2" id="KW-1185">Reference proteome</keyword>
<protein>
    <submittedName>
        <fullName evidence="1">Uncharacterized protein</fullName>
    </submittedName>
</protein>
<gene>
    <name evidence="1" type="ORF">K1T71_000940</name>
</gene>